<feature type="transmembrane region" description="Helical" evidence="1">
    <location>
        <begin position="21"/>
        <end position="41"/>
    </location>
</feature>
<evidence type="ECO:0000313" key="5">
    <source>
        <dbReference type="Proteomes" id="UP000183569"/>
    </source>
</evidence>
<feature type="transmembrane region" description="Helical" evidence="1">
    <location>
        <begin position="930"/>
        <end position="951"/>
    </location>
</feature>
<feature type="transmembrane region" description="Helical" evidence="1">
    <location>
        <begin position="817"/>
        <end position="850"/>
    </location>
</feature>
<feature type="transmembrane region" description="Helical" evidence="1">
    <location>
        <begin position="77"/>
        <end position="104"/>
    </location>
</feature>
<dbReference type="InterPro" id="IPR007111">
    <property type="entry name" value="NACHT_NTPase"/>
</dbReference>
<feature type="domain" description="NACHT C-terminal Helical" evidence="3">
    <location>
        <begin position="969"/>
        <end position="1034"/>
    </location>
</feature>
<feature type="transmembrane region" description="Helical" evidence="1">
    <location>
        <begin position="894"/>
        <end position="918"/>
    </location>
</feature>
<evidence type="ECO:0000259" key="3">
    <source>
        <dbReference type="Pfam" id="PF22729"/>
    </source>
</evidence>
<dbReference type="SUPFAM" id="SSF52540">
    <property type="entry name" value="P-loop containing nucleoside triphosphate hydrolases"/>
    <property type="match status" value="1"/>
</dbReference>
<keyword evidence="1" id="KW-0472">Membrane</keyword>
<feature type="domain" description="NACHT" evidence="2">
    <location>
        <begin position="230"/>
        <end position="400"/>
    </location>
</feature>
<feature type="transmembrane region" description="Helical" evidence="1">
    <location>
        <begin position="751"/>
        <end position="779"/>
    </location>
</feature>
<comment type="caution">
    <text evidence="4">The sequence shown here is derived from an EMBL/GenBank/DDBJ whole genome shotgun (WGS) entry which is preliminary data.</text>
</comment>
<feature type="transmembrane region" description="Helical" evidence="1">
    <location>
        <begin position="856"/>
        <end position="882"/>
    </location>
</feature>
<name>A0A1G4YR44_9ENTR</name>
<dbReference type="Proteomes" id="UP000183569">
    <property type="component" value="Unassembled WGS sequence"/>
</dbReference>
<organism evidence="4 5">
    <name type="scientific">Kosakonia sacchari</name>
    <dbReference type="NCBI Taxonomy" id="1158459"/>
    <lineage>
        <taxon>Bacteria</taxon>
        <taxon>Pseudomonadati</taxon>
        <taxon>Pseudomonadota</taxon>
        <taxon>Gammaproteobacteria</taxon>
        <taxon>Enterobacterales</taxon>
        <taxon>Enterobacteriaceae</taxon>
        <taxon>Kosakonia</taxon>
    </lineage>
</organism>
<dbReference type="InterPro" id="IPR054736">
    <property type="entry name" value="NCH3"/>
</dbReference>
<evidence type="ECO:0000313" key="4">
    <source>
        <dbReference type="EMBL" id="SCX55937.1"/>
    </source>
</evidence>
<evidence type="ECO:0000259" key="2">
    <source>
        <dbReference type="Pfam" id="PF05729"/>
    </source>
</evidence>
<keyword evidence="1" id="KW-0812">Transmembrane</keyword>
<accession>A0A1G4YR44</accession>
<evidence type="ECO:0000256" key="1">
    <source>
        <dbReference type="SAM" id="Phobius"/>
    </source>
</evidence>
<gene>
    <name evidence="4" type="ORF">SAMN02927897_03221</name>
</gene>
<dbReference type="Gene3D" id="3.40.50.300">
    <property type="entry name" value="P-loop containing nucleotide triphosphate hydrolases"/>
    <property type="match status" value="1"/>
</dbReference>
<keyword evidence="1" id="KW-1133">Transmembrane helix</keyword>
<dbReference type="AlphaFoldDB" id="A0A1G4YR44"/>
<dbReference type="Pfam" id="PF05729">
    <property type="entry name" value="NACHT"/>
    <property type="match status" value="1"/>
</dbReference>
<reference evidence="4 5" key="1">
    <citation type="submission" date="2016-10" db="EMBL/GenBank/DDBJ databases">
        <authorList>
            <person name="Varghese N."/>
            <person name="Submissions S."/>
        </authorList>
    </citation>
    <scope>NUCLEOTIDE SEQUENCE [LARGE SCALE GENOMIC DNA]</scope>
    <source>
        <strain evidence="4 5">CGMCC 1.12102</strain>
    </source>
</reference>
<feature type="transmembrane region" description="Helical" evidence="1">
    <location>
        <begin position="47"/>
        <end position="65"/>
    </location>
</feature>
<sequence>MLFHCKKRHKNKEGTHMSGSQKFVLLLLVLALCFVVGTGLYSSWFNAASVGVFICLMLYFTRPLLMPAGYGANKIRALVLVLGLGIIGSGSSALNTLLPTIWSLPVLQNAPAWLKNIQLISQPSPWLLASVVIIVGIVFFCLRDRSVGGGHPTPLKKDFPEDRFARKLEVFCNMLQQDLTSIDESSNWSPEYYTELEAEVEIRKAKGVASRKKILGLQDAIRKDRTSRSFLILGAPGSGKSVALRKLARDMLLEVKKTHRVPIYINLREWVPGSIVAGGRKEFSVEDLEEFVIKNLVRRGDAYTRDFVNGYFHDLWRTGRLFFIFDSFDEISELLDASESSTVIDSLSTVISRFITTHPASRGVLASRVFRQPTRAFLADKVLEIRPLSEAGISEALSRYPQFNEQVRNTLFSHRLDLIPLVRNPFMMALLGEWIAVNETLPINQAEIYKNYIDSRIQLCKQELHDAGISSREVIEVATDIAWFVFRSSTFGLEAPVKVIRRYFNSEHVDTVLELLRFARIARVTPGDEKSFAFVHRRFLEYFVTNRFLQQPAEVPDSHIPTDSRGRDALVLYAQLCSETDAQRLANLCWDEIQRYFTDASQRIRAIHCLRFLIDAFGSRREVLQPFEEALSAFVMQHVKAGDNILLAKICLEATGLLSASRAAPVLAAAIAGEDGWLQETAFRACRHLPKMDPELEEGMKKYVLNISETNFWRGRKNILLSLSLSDALSGVYRVAKMRLWSMKAALTSTVLLIIMLPFITFFSASYAAAVSAPILLFAKAGRTAQKEKARKVGGDNPAPRATVPFADKGFLSGTIVLFRVMCFVILSVISVVGLLSPALALAAIPFYLFSGHAIYNGWLAAVNVVLSLMLLDWVAICRFVRSKINDLLNPKKWLAALSILATSVLGVALVFSAIHYVSQYPMAEPVFKATFSLLLALLAAYVAFTFIQSVRGGIKDVRMLRKFTFGLAIKRTQIAIILSECVSDYGRLRFVRRLESEGISATGDWPEGFKLAVGLGEAYTALARLEERWLNLDR</sequence>
<proteinExistence type="predicted"/>
<dbReference type="Pfam" id="PF22729">
    <property type="entry name" value="NCH3"/>
    <property type="match status" value="1"/>
</dbReference>
<dbReference type="EMBL" id="FMUI01000010">
    <property type="protein sequence ID" value="SCX55937.1"/>
    <property type="molecule type" value="Genomic_DNA"/>
</dbReference>
<protein>
    <submittedName>
        <fullName evidence="4">NACHT domain-containing protein</fullName>
    </submittedName>
</protein>
<dbReference type="InterPro" id="IPR027417">
    <property type="entry name" value="P-loop_NTPase"/>
</dbReference>